<accession>A0A6J4K020</accession>
<dbReference type="PANTHER" id="PTHR33164">
    <property type="entry name" value="TRANSCRIPTIONAL REGULATOR, MARR FAMILY"/>
    <property type="match status" value="1"/>
</dbReference>
<evidence type="ECO:0000256" key="2">
    <source>
        <dbReference type="ARBA" id="ARBA00023125"/>
    </source>
</evidence>
<keyword evidence="2" id="KW-0238">DNA-binding</keyword>
<name>A0A6J4K020_9ACTN</name>
<dbReference type="InterPro" id="IPR023187">
    <property type="entry name" value="Tscrpt_reg_MarR-type_CS"/>
</dbReference>
<reference evidence="5" key="1">
    <citation type="submission" date="2020-02" db="EMBL/GenBank/DDBJ databases">
        <authorList>
            <person name="Meier V. D."/>
        </authorList>
    </citation>
    <scope>NUCLEOTIDE SEQUENCE</scope>
    <source>
        <strain evidence="5">AVDCRST_MAG41</strain>
    </source>
</reference>
<dbReference type="SUPFAM" id="SSF46785">
    <property type="entry name" value="Winged helix' DNA-binding domain"/>
    <property type="match status" value="1"/>
</dbReference>
<dbReference type="InterPro" id="IPR000835">
    <property type="entry name" value="HTH_MarR-typ"/>
</dbReference>
<dbReference type="GO" id="GO:0006950">
    <property type="term" value="P:response to stress"/>
    <property type="evidence" value="ECO:0007669"/>
    <property type="project" value="TreeGrafter"/>
</dbReference>
<dbReference type="InterPro" id="IPR039422">
    <property type="entry name" value="MarR/SlyA-like"/>
</dbReference>
<dbReference type="GO" id="GO:0003700">
    <property type="term" value="F:DNA-binding transcription factor activity"/>
    <property type="evidence" value="ECO:0007669"/>
    <property type="project" value="InterPro"/>
</dbReference>
<dbReference type="GO" id="GO:0003677">
    <property type="term" value="F:DNA binding"/>
    <property type="evidence" value="ECO:0007669"/>
    <property type="project" value="UniProtKB-KW"/>
</dbReference>
<evidence type="ECO:0000256" key="1">
    <source>
        <dbReference type="ARBA" id="ARBA00023015"/>
    </source>
</evidence>
<evidence type="ECO:0000259" key="4">
    <source>
        <dbReference type="PROSITE" id="PS50995"/>
    </source>
</evidence>
<feature type="domain" description="HTH marR-type" evidence="4">
    <location>
        <begin position="8"/>
        <end position="142"/>
    </location>
</feature>
<dbReference type="InterPro" id="IPR036390">
    <property type="entry name" value="WH_DNA-bd_sf"/>
</dbReference>
<dbReference type="InterPro" id="IPR036388">
    <property type="entry name" value="WH-like_DNA-bd_sf"/>
</dbReference>
<dbReference type="SMART" id="SM00347">
    <property type="entry name" value="HTH_MARR"/>
    <property type="match status" value="1"/>
</dbReference>
<dbReference type="Gene3D" id="1.10.10.10">
    <property type="entry name" value="Winged helix-like DNA-binding domain superfamily/Winged helix DNA-binding domain"/>
    <property type="match status" value="1"/>
</dbReference>
<keyword evidence="3" id="KW-0804">Transcription</keyword>
<proteinExistence type="predicted"/>
<protein>
    <recommendedName>
        <fullName evidence="4">HTH marR-type domain-containing protein</fullName>
    </recommendedName>
</protein>
<evidence type="ECO:0000256" key="3">
    <source>
        <dbReference type="ARBA" id="ARBA00023163"/>
    </source>
</evidence>
<dbReference type="EMBL" id="CADCTP010000428">
    <property type="protein sequence ID" value="CAA9291971.1"/>
    <property type="molecule type" value="Genomic_DNA"/>
</dbReference>
<organism evidence="5">
    <name type="scientific">uncultured Mycobacteriales bacterium</name>
    <dbReference type="NCBI Taxonomy" id="581187"/>
    <lineage>
        <taxon>Bacteria</taxon>
        <taxon>Bacillati</taxon>
        <taxon>Actinomycetota</taxon>
        <taxon>Actinomycetes</taxon>
        <taxon>Mycobacteriales</taxon>
        <taxon>environmental samples</taxon>
    </lineage>
</organism>
<dbReference type="Pfam" id="PF01047">
    <property type="entry name" value="MarR"/>
    <property type="match status" value="1"/>
</dbReference>
<dbReference type="PROSITE" id="PS50995">
    <property type="entry name" value="HTH_MARR_2"/>
    <property type="match status" value="1"/>
</dbReference>
<dbReference type="PANTHER" id="PTHR33164:SF57">
    <property type="entry name" value="MARR-FAMILY TRANSCRIPTIONAL REGULATOR"/>
    <property type="match status" value="1"/>
</dbReference>
<sequence>MGDRLAAEEQLATAVGTLMRLMHPLKAAVRDGAPGGGHDRSAVLLLFPLMHGPCRPGALAELSHADPSTISRQVAELVRRGLVERQPDPADGRASLLAVTEAGREVCERVRTLRRELLAAAVAGWSDEELAGLACSLARFNDALATAYGPPPGRTATATTTDQDTA</sequence>
<evidence type="ECO:0000313" key="5">
    <source>
        <dbReference type="EMBL" id="CAA9291971.1"/>
    </source>
</evidence>
<dbReference type="PROSITE" id="PS01117">
    <property type="entry name" value="HTH_MARR_1"/>
    <property type="match status" value="1"/>
</dbReference>
<keyword evidence="1" id="KW-0805">Transcription regulation</keyword>
<gene>
    <name evidence="5" type="ORF">AVDCRST_MAG41-4440</name>
</gene>
<dbReference type="AlphaFoldDB" id="A0A6J4K020"/>